<name>A0A4Q2VVV1_FUSOX</name>
<accession>A0A4Q2VVV1</accession>
<evidence type="ECO:0000313" key="2">
    <source>
        <dbReference type="Proteomes" id="UP000290540"/>
    </source>
</evidence>
<sequence>MISSHRVVSRGPANPRPVLRSMSPCLLRDLAHRANQTCEIQFKRNPRTAFGQRQLDRLPAVIRHL</sequence>
<proteinExistence type="predicted"/>
<dbReference type="AlphaFoldDB" id="A0A4Q2VVV1"/>
<protein>
    <submittedName>
        <fullName evidence="1">Uncharacterized protein</fullName>
    </submittedName>
</protein>
<organism evidence="1 2">
    <name type="scientific">Fusarium oxysporum f. sp. narcissi</name>
    <dbReference type="NCBI Taxonomy" id="451672"/>
    <lineage>
        <taxon>Eukaryota</taxon>
        <taxon>Fungi</taxon>
        <taxon>Dikarya</taxon>
        <taxon>Ascomycota</taxon>
        <taxon>Pezizomycotina</taxon>
        <taxon>Sordariomycetes</taxon>
        <taxon>Hypocreomycetidae</taxon>
        <taxon>Hypocreales</taxon>
        <taxon>Nectriaceae</taxon>
        <taxon>Fusarium</taxon>
        <taxon>Fusarium oxysporum species complex</taxon>
    </lineage>
</organism>
<reference evidence="1 2" key="1">
    <citation type="submission" date="2016-12" db="EMBL/GenBank/DDBJ databases">
        <title>Draft genome sequence of Fusarium oxysporum causing rot on Narcissus.</title>
        <authorList>
            <person name="Armitage A.D."/>
            <person name="Taylor A."/>
            <person name="Clarkson J.P."/>
            <person name="Harrison R.J."/>
            <person name="Jackson A.C."/>
        </authorList>
    </citation>
    <scope>NUCLEOTIDE SEQUENCE [LARGE SCALE GENOMIC DNA]</scope>
    <source>
        <strain evidence="1 2">N139</strain>
    </source>
</reference>
<dbReference type="EMBL" id="MQTW01000041">
    <property type="protein sequence ID" value="RYC90358.1"/>
    <property type="molecule type" value="Genomic_DNA"/>
</dbReference>
<gene>
    <name evidence="1" type="ORF">BFJ63_vAg6846</name>
</gene>
<comment type="caution">
    <text evidence="1">The sequence shown here is derived from an EMBL/GenBank/DDBJ whole genome shotgun (WGS) entry which is preliminary data.</text>
</comment>
<evidence type="ECO:0000313" key="1">
    <source>
        <dbReference type="EMBL" id="RYC90358.1"/>
    </source>
</evidence>
<dbReference type="Proteomes" id="UP000290540">
    <property type="component" value="Unassembled WGS sequence"/>
</dbReference>